<evidence type="ECO:0000256" key="2">
    <source>
        <dbReference type="ARBA" id="ARBA00022695"/>
    </source>
</evidence>
<accession>A0A381ZB19</accession>
<dbReference type="Gene3D" id="3.40.50.620">
    <property type="entry name" value="HUPs"/>
    <property type="match status" value="1"/>
</dbReference>
<dbReference type="NCBIfam" id="TIGR00689">
    <property type="entry name" value="rpiB_lacA_lacB"/>
    <property type="match status" value="1"/>
</dbReference>
<dbReference type="InterPro" id="IPR014729">
    <property type="entry name" value="Rossmann-like_a/b/a_fold"/>
</dbReference>
<evidence type="ECO:0000256" key="1">
    <source>
        <dbReference type="ARBA" id="ARBA00022679"/>
    </source>
</evidence>
<dbReference type="NCBIfam" id="TIGR00125">
    <property type="entry name" value="cyt_tran_rel"/>
    <property type="match status" value="1"/>
</dbReference>
<dbReference type="GO" id="GO:0005975">
    <property type="term" value="P:carbohydrate metabolic process"/>
    <property type="evidence" value="ECO:0007669"/>
    <property type="project" value="InterPro"/>
</dbReference>
<dbReference type="GO" id="GO:0016853">
    <property type="term" value="F:isomerase activity"/>
    <property type="evidence" value="ECO:0007669"/>
    <property type="project" value="UniProtKB-KW"/>
</dbReference>
<dbReference type="SUPFAM" id="SSF89623">
    <property type="entry name" value="Ribose/Galactose isomerase RpiB/AlsB"/>
    <property type="match status" value="1"/>
</dbReference>
<dbReference type="Pfam" id="PF01467">
    <property type="entry name" value="CTP_transf_like"/>
    <property type="match status" value="1"/>
</dbReference>
<dbReference type="SUPFAM" id="SSF52374">
    <property type="entry name" value="Nucleotidylyl transferase"/>
    <property type="match status" value="1"/>
</dbReference>
<keyword evidence="2" id="KW-0548">Nucleotidyltransferase</keyword>
<dbReference type="AlphaFoldDB" id="A0A381ZB19"/>
<keyword evidence="3" id="KW-0413">Isomerase</keyword>
<dbReference type="InterPro" id="IPR050385">
    <property type="entry name" value="Archaeal_FAD_synthase"/>
</dbReference>
<dbReference type="Pfam" id="PF02502">
    <property type="entry name" value="LacAB_rpiB"/>
    <property type="match status" value="1"/>
</dbReference>
<dbReference type="EMBL" id="UINC01020483">
    <property type="protein sequence ID" value="SVA85977.1"/>
    <property type="molecule type" value="Genomic_DNA"/>
</dbReference>
<dbReference type="NCBIfam" id="NF004051">
    <property type="entry name" value="PRK05571.1"/>
    <property type="match status" value="1"/>
</dbReference>
<sequence length="287" mass="31583">MRNSNDGEIVIIGADHNGVALKAKIKERVKELGYRCVDLGPFQASPSVDYVDYARQLGTMIQEGDGDRGILICGTGVGMSIVANKLDGVRAALVHNMESSRKSREHNDADVLCLGSWINDDDANLEIMEAWFAEKFGEYRHVRRIEKIVPHKEETIVLANGVFDILHKGHVELLSFAKSLGGRLVVAINSDRAVRELKGAERPINSEIDRKAVLQAIQYVDEVVIFDDVSPTGLVAELQPQIVVKGGEWTADEVRARDKVPQHIGVKVFPIVAGYSSSNMVHHIRGG</sequence>
<reference evidence="5" key="1">
    <citation type="submission" date="2018-05" db="EMBL/GenBank/DDBJ databases">
        <authorList>
            <person name="Lanie J.A."/>
            <person name="Ng W.-L."/>
            <person name="Kazmierczak K.M."/>
            <person name="Andrzejewski T.M."/>
            <person name="Davidsen T.M."/>
            <person name="Wayne K.J."/>
            <person name="Tettelin H."/>
            <person name="Glass J.I."/>
            <person name="Rusch D."/>
            <person name="Podicherti R."/>
            <person name="Tsui H.-C.T."/>
            <person name="Winkler M.E."/>
        </authorList>
    </citation>
    <scope>NUCLEOTIDE SEQUENCE</scope>
</reference>
<dbReference type="Gene3D" id="3.40.1400.10">
    <property type="entry name" value="Sugar-phosphate isomerase, RpiB/LacA/LacB"/>
    <property type="match status" value="1"/>
</dbReference>
<proteinExistence type="predicted"/>
<name>A0A381ZB19_9ZZZZ</name>
<dbReference type="InterPro" id="IPR003500">
    <property type="entry name" value="RpiB_LacA_LacB"/>
</dbReference>
<dbReference type="PANTHER" id="PTHR43793:SF2">
    <property type="entry name" value="BIFUNCTIONAL PROTEIN HLDE"/>
    <property type="match status" value="1"/>
</dbReference>
<dbReference type="PANTHER" id="PTHR43793">
    <property type="entry name" value="FAD SYNTHASE"/>
    <property type="match status" value="1"/>
</dbReference>
<evidence type="ECO:0000259" key="4">
    <source>
        <dbReference type="Pfam" id="PF01467"/>
    </source>
</evidence>
<protein>
    <recommendedName>
        <fullName evidence="4">Cytidyltransferase-like domain-containing protein</fullName>
    </recommendedName>
</protein>
<organism evidence="5">
    <name type="scientific">marine metagenome</name>
    <dbReference type="NCBI Taxonomy" id="408172"/>
    <lineage>
        <taxon>unclassified sequences</taxon>
        <taxon>metagenomes</taxon>
        <taxon>ecological metagenomes</taxon>
    </lineage>
</organism>
<dbReference type="GO" id="GO:0016779">
    <property type="term" value="F:nucleotidyltransferase activity"/>
    <property type="evidence" value="ECO:0007669"/>
    <property type="project" value="UniProtKB-KW"/>
</dbReference>
<evidence type="ECO:0000313" key="5">
    <source>
        <dbReference type="EMBL" id="SVA85977.1"/>
    </source>
</evidence>
<feature type="domain" description="Cytidyltransferase-like" evidence="4">
    <location>
        <begin position="158"/>
        <end position="254"/>
    </location>
</feature>
<keyword evidence="1" id="KW-0808">Transferase</keyword>
<gene>
    <name evidence="5" type="ORF">METZ01_LOCUS138831</name>
</gene>
<dbReference type="InterPro" id="IPR036569">
    <property type="entry name" value="RpiB_LacA_LacB_sf"/>
</dbReference>
<dbReference type="InterPro" id="IPR004785">
    <property type="entry name" value="RpiB"/>
</dbReference>
<dbReference type="NCBIfam" id="TIGR01120">
    <property type="entry name" value="rpiB"/>
    <property type="match status" value="1"/>
</dbReference>
<dbReference type="InterPro" id="IPR004821">
    <property type="entry name" value="Cyt_trans-like"/>
</dbReference>
<evidence type="ECO:0000256" key="3">
    <source>
        <dbReference type="ARBA" id="ARBA00023235"/>
    </source>
</evidence>